<reference evidence="2" key="1">
    <citation type="submission" date="2023-07" db="EMBL/GenBank/DDBJ databases">
        <authorList>
            <person name="Yue Y."/>
        </authorList>
    </citation>
    <scope>NUCLEOTIDE SEQUENCE [LARGE SCALE GENOMIC DNA]</scope>
    <source>
        <strain evidence="2">D23</strain>
    </source>
</reference>
<dbReference type="EMBL" id="JAIUJR010000004">
    <property type="protein sequence ID" value="MCA0132429.1"/>
    <property type="molecule type" value="Genomic_DNA"/>
</dbReference>
<dbReference type="Proteomes" id="UP001198901">
    <property type="component" value="Unassembled WGS sequence"/>
</dbReference>
<sequence>MKTFMRFAVVVILALGFISCDELDELTEIDFDTTLSDDLMVTIPAGEDLVLNETMLINMVNSDTQDYMDLLQNVRITSFTYQLVNFTGDVNGTVTGNFEADGVTLVSHNNMVVKSEVDAGTIFEVSDVSLLNSIASKLKSGNNVSLGLSGTSTCEEAMTFTIVVTIELDITADVL</sequence>
<dbReference type="PROSITE" id="PS51257">
    <property type="entry name" value="PROKAR_LIPOPROTEIN"/>
    <property type="match status" value="1"/>
</dbReference>
<comment type="caution">
    <text evidence="1">The sequence shown here is derived from an EMBL/GenBank/DDBJ whole genome shotgun (WGS) entry which is preliminary data.</text>
</comment>
<evidence type="ECO:0000313" key="1">
    <source>
        <dbReference type="EMBL" id="MCA0132429.1"/>
    </source>
</evidence>
<accession>A0ABS7XSR5</accession>
<protein>
    <submittedName>
        <fullName evidence="1">Uncharacterized protein</fullName>
    </submittedName>
</protein>
<gene>
    <name evidence="1" type="ORF">LBU54_07515</name>
</gene>
<dbReference type="RefSeq" id="WP_224527941.1">
    <property type="nucleotide sequence ID" value="NZ_JAIUJR010000004.1"/>
</dbReference>
<keyword evidence="2" id="KW-1185">Reference proteome</keyword>
<proteinExistence type="predicted"/>
<organism evidence="1 2">
    <name type="scientific">Winogradskyella alexanderae</name>
    <dbReference type="NCBI Taxonomy" id="2877123"/>
    <lineage>
        <taxon>Bacteria</taxon>
        <taxon>Pseudomonadati</taxon>
        <taxon>Bacteroidota</taxon>
        <taxon>Flavobacteriia</taxon>
        <taxon>Flavobacteriales</taxon>
        <taxon>Flavobacteriaceae</taxon>
        <taxon>Winogradskyella</taxon>
    </lineage>
</organism>
<name>A0ABS7XSR5_9FLAO</name>
<evidence type="ECO:0000313" key="2">
    <source>
        <dbReference type="Proteomes" id="UP001198901"/>
    </source>
</evidence>